<dbReference type="PATRIC" id="fig|1169311.3.peg.272"/>
<dbReference type="Proteomes" id="UP000013638">
    <property type="component" value="Unassembled WGS sequence"/>
</dbReference>
<comment type="caution">
    <text evidence="1">The sequence shown here is derived from an EMBL/GenBank/DDBJ whole genome shotgun (WGS) entry which is preliminary data.</text>
</comment>
<sequence length="116" mass="13292">MKEITLNGGEIVTINPNVNMLTMFQFEKETGYSLKNVIKSMMGSQGKELELDETDMFNALYLAYKTANPDGMTYDELAEKYIFDFVELAEVFTSVIQKEEKSNFSKGFKNKTTKKK</sequence>
<evidence type="ECO:0000313" key="2">
    <source>
        <dbReference type="Proteomes" id="UP000013638"/>
    </source>
</evidence>
<dbReference type="AlphaFoldDB" id="R3KR19"/>
<gene>
    <name evidence="1" type="ORF">WOU_00275</name>
</gene>
<dbReference type="EMBL" id="ASDZ01000004">
    <property type="protein sequence ID" value="EOK16155.1"/>
    <property type="molecule type" value="Genomic_DNA"/>
</dbReference>
<evidence type="ECO:0000313" key="1">
    <source>
        <dbReference type="EMBL" id="EOK16155.1"/>
    </source>
</evidence>
<protein>
    <recommendedName>
        <fullName evidence="3">Phage protein</fullName>
    </recommendedName>
</protein>
<dbReference type="HOGENOM" id="CLU_168773_0_0_9"/>
<organism evidence="1 2">
    <name type="scientific">Enterococcus faecalis ATCC 6055</name>
    <dbReference type="NCBI Taxonomy" id="1169311"/>
    <lineage>
        <taxon>Bacteria</taxon>
        <taxon>Bacillati</taxon>
        <taxon>Bacillota</taxon>
        <taxon>Bacilli</taxon>
        <taxon>Lactobacillales</taxon>
        <taxon>Enterococcaceae</taxon>
        <taxon>Enterococcus</taxon>
    </lineage>
</organism>
<evidence type="ECO:0008006" key="3">
    <source>
        <dbReference type="Google" id="ProtNLM"/>
    </source>
</evidence>
<dbReference type="RefSeq" id="WP_010783998.1">
    <property type="nucleotide sequence ID" value="NZ_KB944840.1"/>
</dbReference>
<reference evidence="1 2" key="1">
    <citation type="submission" date="2013-02" db="EMBL/GenBank/DDBJ databases">
        <title>The Genome Sequence of Enterococcus faecalis ATCC_6055.</title>
        <authorList>
            <consortium name="The Broad Institute Genome Sequencing Platform"/>
            <consortium name="The Broad Institute Genome Sequencing Center for Infectious Disease"/>
            <person name="Earl A.M."/>
            <person name="Gilmore M.S."/>
            <person name="Lebreton F."/>
            <person name="Walker B."/>
            <person name="Young S.K."/>
            <person name="Zeng Q."/>
            <person name="Gargeya S."/>
            <person name="Fitzgerald M."/>
            <person name="Haas B."/>
            <person name="Abouelleil A."/>
            <person name="Alvarado L."/>
            <person name="Arachchi H.M."/>
            <person name="Berlin A.M."/>
            <person name="Chapman S.B."/>
            <person name="Dewar J."/>
            <person name="Goldberg J."/>
            <person name="Griggs A."/>
            <person name="Gujja S."/>
            <person name="Hansen M."/>
            <person name="Howarth C."/>
            <person name="Imamovic A."/>
            <person name="Larimer J."/>
            <person name="McCowan C."/>
            <person name="Murphy C."/>
            <person name="Neiman D."/>
            <person name="Pearson M."/>
            <person name="Priest M."/>
            <person name="Roberts A."/>
            <person name="Saif S."/>
            <person name="Shea T."/>
            <person name="Sisk P."/>
            <person name="Sykes S."/>
            <person name="Wortman J."/>
            <person name="Nusbaum C."/>
            <person name="Birren B."/>
        </authorList>
    </citation>
    <scope>NUCLEOTIDE SEQUENCE [LARGE SCALE GENOMIC DNA]</scope>
    <source>
        <strain evidence="1 2">ATCC 6055</strain>
    </source>
</reference>
<accession>R3KR19</accession>
<name>R3KR19_ENTFL</name>
<proteinExistence type="predicted"/>